<evidence type="ECO:0000313" key="2">
    <source>
        <dbReference type="EMBL" id="EJK51648.1"/>
    </source>
</evidence>
<feature type="compositionally biased region" description="Basic and acidic residues" evidence="1">
    <location>
        <begin position="167"/>
        <end position="188"/>
    </location>
</feature>
<gene>
    <name evidence="2" type="ORF">THAOC_29164</name>
</gene>
<proteinExistence type="predicted"/>
<evidence type="ECO:0000313" key="3">
    <source>
        <dbReference type="Proteomes" id="UP000266841"/>
    </source>
</evidence>
<feature type="compositionally biased region" description="Basic and acidic residues" evidence="1">
    <location>
        <begin position="213"/>
        <end position="237"/>
    </location>
</feature>
<dbReference type="EMBL" id="AGNL01041297">
    <property type="protein sequence ID" value="EJK51648.1"/>
    <property type="molecule type" value="Genomic_DNA"/>
</dbReference>
<sequence length="368" mass="40545">MATAMNCGTVGQSDDGQVVCRQWMWTNAGGRTVRTDEARDTRLPPPCVYIYCRSCMSWNRSETSLKTWETSVEQTEERRGRRRPLCPCGEGLGLQGGASARPRQGLALIRRLAAGSLERAAARRKGRRSPPAYLSFKPPRDGVPGRLPGAGRDLFLDESLAQGRPRSSAESENQRRCLRRPEEERNNEAQDTLPGGLRERGSSTRAGAGRLGDGTRRLCREGSARTRHERSAGDRLARPRPFQEVGNDLIRPRHDAASSSEDQRGGSVVYGRGGLESSPRALQVANLKTGVFRPPPPKGEERCERSDGETTPALPGRRDGDDGEEPPPRRFKGGLDEIEEYDRVEPLAIQFPTTGSSFCPHDARHPRG</sequence>
<accession>K0RD75</accession>
<name>K0RD75_THAOC</name>
<feature type="region of interest" description="Disordered" evidence="1">
    <location>
        <begin position="119"/>
        <end position="334"/>
    </location>
</feature>
<keyword evidence="3" id="KW-1185">Reference proteome</keyword>
<reference evidence="2 3" key="1">
    <citation type="journal article" date="2012" name="Genome Biol.">
        <title>Genome and low-iron response of an oceanic diatom adapted to chronic iron limitation.</title>
        <authorList>
            <person name="Lommer M."/>
            <person name="Specht M."/>
            <person name="Roy A.S."/>
            <person name="Kraemer L."/>
            <person name="Andreson R."/>
            <person name="Gutowska M.A."/>
            <person name="Wolf J."/>
            <person name="Bergner S.V."/>
            <person name="Schilhabel M.B."/>
            <person name="Klostermeier U.C."/>
            <person name="Beiko R.G."/>
            <person name="Rosenstiel P."/>
            <person name="Hippler M."/>
            <person name="Laroche J."/>
        </authorList>
    </citation>
    <scope>NUCLEOTIDE SEQUENCE [LARGE SCALE GENOMIC DNA]</scope>
    <source>
        <strain evidence="2 3">CCMP1005</strain>
    </source>
</reference>
<feature type="compositionally biased region" description="Basic and acidic residues" evidence="1">
    <location>
        <begin position="298"/>
        <end position="308"/>
    </location>
</feature>
<evidence type="ECO:0000256" key="1">
    <source>
        <dbReference type="SAM" id="MobiDB-lite"/>
    </source>
</evidence>
<protein>
    <submittedName>
        <fullName evidence="2">Uncharacterized protein</fullName>
    </submittedName>
</protein>
<organism evidence="2 3">
    <name type="scientific">Thalassiosira oceanica</name>
    <name type="common">Marine diatom</name>
    <dbReference type="NCBI Taxonomy" id="159749"/>
    <lineage>
        <taxon>Eukaryota</taxon>
        <taxon>Sar</taxon>
        <taxon>Stramenopiles</taxon>
        <taxon>Ochrophyta</taxon>
        <taxon>Bacillariophyta</taxon>
        <taxon>Coscinodiscophyceae</taxon>
        <taxon>Thalassiosirophycidae</taxon>
        <taxon>Thalassiosirales</taxon>
        <taxon>Thalassiosiraceae</taxon>
        <taxon>Thalassiosira</taxon>
    </lineage>
</organism>
<dbReference type="AlphaFoldDB" id="K0RD75"/>
<feature type="compositionally biased region" description="Basic and acidic residues" evidence="1">
    <location>
        <begin position="250"/>
        <end position="264"/>
    </location>
</feature>
<comment type="caution">
    <text evidence="2">The sequence shown here is derived from an EMBL/GenBank/DDBJ whole genome shotgun (WGS) entry which is preliminary data.</text>
</comment>
<dbReference type="Proteomes" id="UP000266841">
    <property type="component" value="Unassembled WGS sequence"/>
</dbReference>